<dbReference type="InterPro" id="IPR003115">
    <property type="entry name" value="ParB_N"/>
</dbReference>
<comment type="catalytic activity">
    <reaction evidence="8">
        <text>S-hydroxy-S-oxy-L-cysteinyl-[peroxiredoxin] + [protein]-dithiol + ATP = S-hydroxy-L-cysteinyl-[peroxiredoxin] + [protein]-disulfide + ADP + phosphate</text>
        <dbReference type="Rhea" id="RHEA:17545"/>
        <dbReference type="Rhea" id="RHEA-COMP:10593"/>
        <dbReference type="Rhea" id="RHEA-COMP:10594"/>
        <dbReference type="Rhea" id="RHEA-COMP:13681"/>
        <dbReference type="Rhea" id="RHEA-COMP:17976"/>
        <dbReference type="ChEBI" id="CHEBI:29950"/>
        <dbReference type="ChEBI" id="CHEBI:30616"/>
        <dbReference type="ChEBI" id="CHEBI:43474"/>
        <dbReference type="ChEBI" id="CHEBI:50058"/>
        <dbReference type="ChEBI" id="CHEBI:61973"/>
        <dbReference type="ChEBI" id="CHEBI:61974"/>
        <dbReference type="ChEBI" id="CHEBI:456216"/>
        <dbReference type="EC" id="1.8.98.2"/>
    </reaction>
</comment>
<dbReference type="AlphaFoldDB" id="A0A835XXG6"/>
<evidence type="ECO:0000256" key="2">
    <source>
        <dbReference type="ARBA" id="ARBA00013055"/>
    </source>
</evidence>
<keyword evidence="7" id="KW-1015">Disulfide bond</keyword>
<dbReference type="CDD" id="cd16395">
    <property type="entry name" value="Srx"/>
    <property type="match status" value="1"/>
</dbReference>
<keyword evidence="6" id="KW-0560">Oxidoreductase</keyword>
<organism evidence="10 11">
    <name type="scientific">Edaphochlamys debaryana</name>
    <dbReference type="NCBI Taxonomy" id="47281"/>
    <lineage>
        <taxon>Eukaryota</taxon>
        <taxon>Viridiplantae</taxon>
        <taxon>Chlorophyta</taxon>
        <taxon>core chlorophytes</taxon>
        <taxon>Chlorophyceae</taxon>
        <taxon>CS clade</taxon>
        <taxon>Chlamydomonadales</taxon>
        <taxon>Chlamydomonadales incertae sedis</taxon>
        <taxon>Edaphochlamys</taxon>
    </lineage>
</organism>
<evidence type="ECO:0000256" key="8">
    <source>
        <dbReference type="ARBA" id="ARBA00047514"/>
    </source>
</evidence>
<dbReference type="EC" id="1.8.98.2" evidence="2"/>
<proteinExistence type="inferred from homology"/>
<evidence type="ECO:0000256" key="5">
    <source>
        <dbReference type="ARBA" id="ARBA00022862"/>
    </source>
</evidence>
<keyword evidence="5" id="KW-0049">Antioxidant</keyword>
<dbReference type="GO" id="GO:0005737">
    <property type="term" value="C:cytoplasm"/>
    <property type="evidence" value="ECO:0007669"/>
    <property type="project" value="TreeGrafter"/>
</dbReference>
<evidence type="ECO:0000259" key="9">
    <source>
        <dbReference type="SMART" id="SM00470"/>
    </source>
</evidence>
<dbReference type="Proteomes" id="UP000612055">
    <property type="component" value="Unassembled WGS sequence"/>
</dbReference>
<dbReference type="SMART" id="SM00470">
    <property type="entry name" value="ParB"/>
    <property type="match status" value="1"/>
</dbReference>
<dbReference type="InterPro" id="IPR036086">
    <property type="entry name" value="ParB/Sulfiredoxin_sf"/>
</dbReference>
<comment type="similarity">
    <text evidence="1">Belongs to the sulfiredoxin family.</text>
</comment>
<dbReference type="InterPro" id="IPR016692">
    <property type="entry name" value="Sulfiredoxin"/>
</dbReference>
<dbReference type="Pfam" id="PF02195">
    <property type="entry name" value="ParB_N"/>
    <property type="match status" value="1"/>
</dbReference>
<dbReference type="PANTHER" id="PTHR21348">
    <property type="match status" value="1"/>
</dbReference>
<evidence type="ECO:0000313" key="10">
    <source>
        <dbReference type="EMBL" id="KAG2487504.1"/>
    </source>
</evidence>
<name>A0A835XXG6_9CHLO</name>
<comment type="caution">
    <text evidence="10">The sequence shown here is derived from an EMBL/GenBank/DDBJ whole genome shotgun (WGS) entry which is preliminary data.</text>
</comment>
<evidence type="ECO:0000256" key="7">
    <source>
        <dbReference type="ARBA" id="ARBA00023157"/>
    </source>
</evidence>
<evidence type="ECO:0000256" key="6">
    <source>
        <dbReference type="ARBA" id="ARBA00023002"/>
    </source>
</evidence>
<dbReference type="EMBL" id="JAEHOE010000096">
    <property type="protein sequence ID" value="KAG2487504.1"/>
    <property type="molecule type" value="Genomic_DNA"/>
</dbReference>
<protein>
    <recommendedName>
        <fullName evidence="2">sulfiredoxin</fullName>
        <ecNumber evidence="2">1.8.98.2</ecNumber>
    </recommendedName>
</protein>
<dbReference type="Gene3D" id="3.90.1530.10">
    <property type="entry name" value="Conserved hypothetical protein from pyrococcus furiosus pfu- 392566-001, ParB domain"/>
    <property type="match status" value="1"/>
</dbReference>
<evidence type="ECO:0000256" key="4">
    <source>
        <dbReference type="ARBA" id="ARBA00022840"/>
    </source>
</evidence>
<evidence type="ECO:0000256" key="3">
    <source>
        <dbReference type="ARBA" id="ARBA00022741"/>
    </source>
</evidence>
<feature type="domain" description="ParB-like N-terminal" evidence="9">
    <location>
        <begin position="27"/>
        <end position="118"/>
    </location>
</feature>
<evidence type="ECO:0000256" key="1">
    <source>
        <dbReference type="ARBA" id="ARBA00009609"/>
    </source>
</evidence>
<accession>A0A835XXG6</accession>
<dbReference type="PANTHER" id="PTHR21348:SF2">
    <property type="entry name" value="SULFIREDOXIN-1"/>
    <property type="match status" value="1"/>
</dbReference>
<keyword evidence="11" id="KW-1185">Reference proteome</keyword>
<reference evidence="10" key="1">
    <citation type="journal article" date="2020" name="bioRxiv">
        <title>Comparative genomics of Chlamydomonas.</title>
        <authorList>
            <person name="Craig R.J."/>
            <person name="Hasan A.R."/>
            <person name="Ness R.W."/>
            <person name="Keightley P.D."/>
        </authorList>
    </citation>
    <scope>NUCLEOTIDE SEQUENCE</scope>
    <source>
        <strain evidence="10">CCAP 11/70</strain>
    </source>
</reference>
<dbReference type="GO" id="GO:0032542">
    <property type="term" value="F:sulfiredoxin activity"/>
    <property type="evidence" value="ECO:0007669"/>
    <property type="project" value="UniProtKB-EC"/>
</dbReference>
<dbReference type="SUPFAM" id="SSF110849">
    <property type="entry name" value="ParB/Sulfiredoxin"/>
    <property type="match status" value="1"/>
</dbReference>
<dbReference type="GO" id="GO:0005524">
    <property type="term" value="F:ATP binding"/>
    <property type="evidence" value="ECO:0007669"/>
    <property type="project" value="UniProtKB-KW"/>
</dbReference>
<dbReference type="OrthoDB" id="10023328at2759"/>
<keyword evidence="3" id="KW-0547">Nucleotide-binding</keyword>
<dbReference type="GO" id="GO:0034599">
    <property type="term" value="P:cellular response to oxidative stress"/>
    <property type="evidence" value="ECO:0007669"/>
    <property type="project" value="TreeGrafter"/>
</dbReference>
<evidence type="ECO:0000313" key="11">
    <source>
        <dbReference type="Proteomes" id="UP000612055"/>
    </source>
</evidence>
<gene>
    <name evidence="10" type="ORF">HYH03_013922</name>
</gene>
<keyword evidence="4" id="KW-0067">ATP-binding</keyword>
<sequence>MSTAVAQEEPGCGLPRSIFVADDAEVHDVPMSVIKRPLISTVDREKVDDFKRLIQAGTQLTPIEVAWVQRPEGNYYFSFGGCHRWAAHTELGSTTIPAKLVPVSPATINLYMGASSPFRAPGPQQQQEQAPS</sequence>